<evidence type="ECO:0000256" key="2">
    <source>
        <dbReference type="ARBA" id="ARBA00022475"/>
    </source>
</evidence>
<evidence type="ECO:0000256" key="3">
    <source>
        <dbReference type="ARBA" id="ARBA00022536"/>
    </source>
</evidence>
<keyword evidence="7" id="KW-1015">Disulfide bond</keyword>
<protein>
    <recommendedName>
        <fullName evidence="9 10">EGF-like domain-containing protein</fullName>
    </recommendedName>
</protein>
<dbReference type="PROSITE" id="PS01186">
    <property type="entry name" value="EGF_2"/>
    <property type="match status" value="2"/>
</dbReference>
<evidence type="ECO:0000313" key="12">
    <source>
        <dbReference type="Proteomes" id="UP001642483"/>
    </source>
</evidence>
<dbReference type="InterPro" id="IPR000742">
    <property type="entry name" value="EGF"/>
</dbReference>
<organism evidence="11 12">
    <name type="scientific">Clavelina lepadiformis</name>
    <name type="common">Light-bulb sea squirt</name>
    <name type="synonym">Ascidia lepadiformis</name>
    <dbReference type="NCBI Taxonomy" id="159417"/>
    <lineage>
        <taxon>Eukaryota</taxon>
        <taxon>Metazoa</taxon>
        <taxon>Chordata</taxon>
        <taxon>Tunicata</taxon>
        <taxon>Ascidiacea</taxon>
        <taxon>Aplousobranchia</taxon>
        <taxon>Clavelinidae</taxon>
        <taxon>Clavelina</taxon>
    </lineage>
</organism>
<accession>A0ABP0H2A6</accession>
<dbReference type="PANTHER" id="PTHR24037">
    <property type="entry name" value="HEART DEVELOPMENT PROTEIN WITH EGF-LIKE DOMAINS 1"/>
    <property type="match status" value="1"/>
</dbReference>
<comment type="caution">
    <text evidence="11">The sequence shown here is derived from an EMBL/GenBank/DDBJ whole genome shotgun (WGS) entry which is preliminary data.</text>
</comment>
<name>A0ABP0H2A6_CLALP</name>
<keyword evidence="3" id="KW-0245">EGF-like domain</keyword>
<evidence type="ECO:0000256" key="4">
    <source>
        <dbReference type="ARBA" id="ARBA00022729"/>
    </source>
</evidence>
<evidence type="ECO:0000256" key="1">
    <source>
        <dbReference type="ARBA" id="ARBA00004236"/>
    </source>
</evidence>
<evidence type="ECO:0000259" key="10">
    <source>
        <dbReference type="PROSITE" id="PS01186"/>
    </source>
</evidence>
<gene>
    <name evidence="11" type="ORF">CVLEPA_LOCUS31596</name>
</gene>
<proteinExistence type="predicted"/>
<keyword evidence="5" id="KW-0677">Repeat</keyword>
<dbReference type="Proteomes" id="UP001642483">
    <property type="component" value="Unassembled WGS sequence"/>
</dbReference>
<feature type="domain" description="EGF-like" evidence="10">
    <location>
        <begin position="43"/>
        <end position="56"/>
    </location>
</feature>
<comment type="subcellular location">
    <subcellularLocation>
        <location evidence="1">Cell membrane</location>
    </subcellularLocation>
</comment>
<reference evidence="11 12" key="1">
    <citation type="submission" date="2024-02" db="EMBL/GenBank/DDBJ databases">
        <authorList>
            <person name="Daric V."/>
            <person name="Darras S."/>
        </authorList>
    </citation>
    <scope>NUCLEOTIDE SEQUENCE [LARGE SCALE GENOMIC DNA]</scope>
</reference>
<keyword evidence="2" id="KW-1003">Cell membrane</keyword>
<dbReference type="PROSITE" id="PS00022">
    <property type="entry name" value="EGF_1"/>
    <property type="match status" value="1"/>
</dbReference>
<feature type="domain" description="EGF-like" evidence="9 10">
    <location>
        <begin position="561"/>
        <end position="572"/>
    </location>
</feature>
<dbReference type="PANTHER" id="PTHR24037:SF11">
    <property type="entry name" value="MUCIN-2-LIKE"/>
    <property type="match status" value="1"/>
</dbReference>
<evidence type="ECO:0000256" key="5">
    <source>
        <dbReference type="ARBA" id="ARBA00022737"/>
    </source>
</evidence>
<dbReference type="EMBL" id="CAWYQH010000174">
    <property type="protein sequence ID" value="CAK8698124.1"/>
    <property type="molecule type" value="Genomic_DNA"/>
</dbReference>
<evidence type="ECO:0000256" key="8">
    <source>
        <dbReference type="ARBA" id="ARBA00023180"/>
    </source>
</evidence>
<sequence length="635" mass="70027">MQANVRFTDNDNTNCLVAENPCFEESCKDPGSFCVARGAQFDCPCQPGYYKSNELCKAGKIFGGKLFLKQMSPIPSMKRDKANDDAAQVWNLLFDAYSNTTGFLNISNLDKLPENVWNYEHIYEYNAAVSETSLEDDLSEYFTTNCPDPCTVGTMEVDIENSVENAANQGDVVCQSYIDYCDQVTSVCKSSNGTTNCQCKPGYTYTEWSKQTCLGKKKSNGLSKSFVSQTLTAIRRLDGVKVIALTLENAYACLDLKDHIVKMNKHVEELAGATEVDEYTETKIDLNFSSKCIFGSMKIDTEKSMENTVRVTAKTDESTASTKYVVVTQSSTSTENNCSPNPCKDPNSYCNETSTSFDCVCKPNYYQPPGNSPYTCSGGKEFGGILFTETVTARTSRSIDQAENIETLLKSAYNESEDFIGVTDVTEYTTTEWNYVLVYKSTTNITNALISKHLETYLKEQNCSKSVCEINNININFEESIKNAGNVSRAVCLTKEGYCDGVTAICESSKGTTTCSCTDGHTRQNYDGDRSCSKIICASNLNCNSPYGWCDTNANGGLGQCTCMFGFAGESCNNRMGCTTSSCGKQNSFALRTKYVFANPNTIMKNPVVLMYLRQYVNLKRDTVVTLAHSVTPAT</sequence>
<keyword evidence="4" id="KW-0732">Signal</keyword>
<keyword evidence="8" id="KW-0325">Glycoprotein</keyword>
<evidence type="ECO:0000256" key="7">
    <source>
        <dbReference type="ARBA" id="ARBA00023157"/>
    </source>
</evidence>
<evidence type="ECO:0000313" key="11">
    <source>
        <dbReference type="EMBL" id="CAK8698124.1"/>
    </source>
</evidence>
<keyword evidence="12" id="KW-1185">Reference proteome</keyword>
<keyword evidence="6" id="KW-0472">Membrane</keyword>
<evidence type="ECO:0000256" key="6">
    <source>
        <dbReference type="ARBA" id="ARBA00023136"/>
    </source>
</evidence>
<evidence type="ECO:0000259" key="9">
    <source>
        <dbReference type="PROSITE" id="PS00022"/>
    </source>
</evidence>
<dbReference type="SMART" id="SM00181">
    <property type="entry name" value="EGF"/>
    <property type="match status" value="4"/>
</dbReference>